<evidence type="ECO:0000256" key="7">
    <source>
        <dbReference type="ARBA" id="ARBA00022679"/>
    </source>
</evidence>
<keyword evidence="14" id="KW-0458">Lysosome</keyword>
<dbReference type="WBParaSite" id="SRAE_2000023600.1">
    <property type="protein sequence ID" value="SRAE_2000023600.1"/>
    <property type="gene ID" value="WBGene00260427"/>
</dbReference>
<dbReference type="Gene3D" id="3.30.40.10">
    <property type="entry name" value="Zinc/RING finger domain, C3HC4 (zinc finger)"/>
    <property type="match status" value="1"/>
</dbReference>
<evidence type="ECO:0000256" key="8">
    <source>
        <dbReference type="ARBA" id="ARBA00022707"/>
    </source>
</evidence>
<dbReference type="Gene3D" id="3.30.160.60">
    <property type="entry name" value="Classic Zinc Finger"/>
    <property type="match status" value="1"/>
</dbReference>
<evidence type="ECO:0000256" key="16">
    <source>
        <dbReference type="PROSITE-ProRule" id="PRU00175"/>
    </source>
</evidence>
<dbReference type="Pfam" id="PF13639">
    <property type="entry name" value="zf-RING_2"/>
    <property type="match status" value="1"/>
</dbReference>
<keyword evidence="8" id="KW-0519">Myristate</keyword>
<evidence type="ECO:0000256" key="11">
    <source>
        <dbReference type="ARBA" id="ARBA00022786"/>
    </source>
</evidence>
<keyword evidence="10 16" id="KW-0479">Metal-binding</keyword>
<evidence type="ECO:0000259" key="18">
    <source>
        <dbReference type="PROSITE" id="PS50089"/>
    </source>
</evidence>
<dbReference type="EMBL" id="LN609529">
    <property type="protein sequence ID" value="CEF65557.1"/>
    <property type="molecule type" value="Genomic_DNA"/>
</dbReference>
<dbReference type="SUPFAM" id="SSF57850">
    <property type="entry name" value="RING/U-box"/>
    <property type="match status" value="1"/>
</dbReference>
<keyword evidence="13" id="KW-0472">Membrane</keyword>
<dbReference type="GO" id="GO:0008270">
    <property type="term" value="F:zinc ion binding"/>
    <property type="evidence" value="ECO:0007669"/>
    <property type="project" value="UniProtKB-KW"/>
</dbReference>
<evidence type="ECO:0000256" key="3">
    <source>
        <dbReference type="ARBA" id="ARBA00004177"/>
    </source>
</evidence>
<dbReference type="GeneID" id="36377921"/>
<evidence type="ECO:0000256" key="5">
    <source>
        <dbReference type="ARBA" id="ARBA00004906"/>
    </source>
</evidence>
<keyword evidence="12" id="KW-0862">Zinc</keyword>
<evidence type="ECO:0000313" key="20">
    <source>
        <dbReference type="Proteomes" id="UP000035682"/>
    </source>
</evidence>
<dbReference type="GO" id="GO:0043161">
    <property type="term" value="P:proteasome-mediated ubiquitin-dependent protein catabolic process"/>
    <property type="evidence" value="ECO:0007669"/>
    <property type="project" value="TreeGrafter"/>
</dbReference>
<dbReference type="CDD" id="cd16489">
    <property type="entry name" value="mRING-CH-C4HC2H_ZNRF"/>
    <property type="match status" value="1"/>
</dbReference>
<evidence type="ECO:0000313" key="22">
    <source>
        <dbReference type="WormBase" id="SRAE_2000023600"/>
    </source>
</evidence>
<dbReference type="AlphaFoldDB" id="A0A090L747"/>
<reference evidence="21" key="2">
    <citation type="submission" date="2020-12" db="UniProtKB">
        <authorList>
            <consortium name="WormBaseParasite"/>
        </authorList>
    </citation>
    <scope>IDENTIFICATION</scope>
</reference>
<dbReference type="PANTHER" id="PTHR46661">
    <property type="entry name" value="E3 UBIQUITIN-PROTEIN LIGASE ZNRF1-LIKE PROTEIN"/>
    <property type="match status" value="1"/>
</dbReference>
<evidence type="ECO:0000313" key="19">
    <source>
        <dbReference type="EMBL" id="CEF65557.1"/>
    </source>
</evidence>
<keyword evidence="11" id="KW-0833">Ubl conjugation pathway</keyword>
<evidence type="ECO:0000256" key="10">
    <source>
        <dbReference type="ARBA" id="ARBA00022771"/>
    </source>
</evidence>
<keyword evidence="9" id="KW-0967">Endosome</keyword>
<evidence type="ECO:0000256" key="6">
    <source>
        <dbReference type="ARBA" id="ARBA00012483"/>
    </source>
</evidence>
<dbReference type="EC" id="2.3.2.27" evidence="6"/>
<dbReference type="Proteomes" id="UP000035682">
    <property type="component" value="Unplaced"/>
</dbReference>
<dbReference type="InterPro" id="IPR051878">
    <property type="entry name" value="ZNRF_ubiq-protein_ligase"/>
</dbReference>
<sequence>MGAKQSVQSSIESRQRSNSVIDNSGAGNNSRRRESSIERNNRTSRRRFESSGDELFISEGSNNVGNTMSLGFPLLFFGDSGSQNRRRGNNNHDALRIVRSQSQCPVCKKLISNQELPAHLNECLKPRLQYNNEVLTQDRGECPICLEEMEKGSTIARLECFCIFHKHCIDTWLCRGNSNWCPEHPVYD</sequence>
<dbReference type="PROSITE" id="PS50089">
    <property type="entry name" value="ZF_RING_2"/>
    <property type="match status" value="1"/>
</dbReference>
<keyword evidence="10 16" id="KW-0863">Zinc-finger</keyword>
<dbReference type="WormBase" id="SRAE_2000023600">
    <property type="protein sequence ID" value="SRP12108"/>
    <property type="gene ID" value="WBGene00260427"/>
</dbReference>
<feature type="compositionally biased region" description="Basic and acidic residues" evidence="17">
    <location>
        <begin position="31"/>
        <end position="50"/>
    </location>
</feature>
<feature type="compositionally biased region" description="Polar residues" evidence="17">
    <location>
        <begin position="1"/>
        <end position="27"/>
    </location>
</feature>
<dbReference type="RefSeq" id="XP_024504757.1">
    <property type="nucleotide sequence ID" value="XM_024651040.1"/>
</dbReference>
<accession>A0A090L747</accession>
<evidence type="ECO:0000256" key="14">
    <source>
        <dbReference type="ARBA" id="ARBA00023228"/>
    </source>
</evidence>
<feature type="domain" description="RING-type" evidence="18">
    <location>
        <begin position="142"/>
        <end position="184"/>
    </location>
</feature>
<dbReference type="GO" id="GO:0016020">
    <property type="term" value="C:membrane"/>
    <property type="evidence" value="ECO:0007669"/>
    <property type="project" value="UniProtKB-SubCell"/>
</dbReference>
<dbReference type="GO" id="GO:0005764">
    <property type="term" value="C:lysosome"/>
    <property type="evidence" value="ECO:0007669"/>
    <property type="project" value="UniProtKB-SubCell"/>
</dbReference>
<evidence type="ECO:0000256" key="13">
    <source>
        <dbReference type="ARBA" id="ARBA00023136"/>
    </source>
</evidence>
<proteinExistence type="predicted"/>
<reference evidence="19 20" key="1">
    <citation type="submission" date="2014-09" db="EMBL/GenBank/DDBJ databases">
        <authorList>
            <person name="Martin A.A."/>
        </authorList>
    </citation>
    <scope>NUCLEOTIDE SEQUENCE</scope>
    <source>
        <strain evidence="20">ED321</strain>
        <strain evidence="19">ED321 Heterogonic</strain>
    </source>
</reference>
<dbReference type="STRING" id="34506.A0A090L747"/>
<dbReference type="InterPro" id="IPR001841">
    <property type="entry name" value="Znf_RING"/>
</dbReference>
<keyword evidence="15" id="KW-0449">Lipoprotein</keyword>
<evidence type="ECO:0000313" key="21">
    <source>
        <dbReference type="WBParaSite" id="SRAE_2000023600.1"/>
    </source>
</evidence>
<evidence type="ECO:0000256" key="4">
    <source>
        <dbReference type="ARBA" id="ARBA00004371"/>
    </source>
</evidence>
<protein>
    <recommendedName>
        <fullName evidence="6">RING-type E3 ubiquitin transferase</fullName>
        <ecNumber evidence="6">2.3.2.27</ecNumber>
    </recommendedName>
</protein>
<evidence type="ECO:0000256" key="12">
    <source>
        <dbReference type="ARBA" id="ARBA00022833"/>
    </source>
</evidence>
<dbReference type="OrthoDB" id="10057496at2759"/>
<dbReference type="PANTHER" id="PTHR46661:SF4">
    <property type="entry name" value="RING-TYPE DOMAIN-CONTAINING PROTEIN"/>
    <property type="match status" value="1"/>
</dbReference>
<gene>
    <name evidence="19 21 22" type="ORF">SRAE_2000023600</name>
</gene>
<comment type="catalytic activity">
    <reaction evidence="1">
        <text>S-ubiquitinyl-[E2 ubiquitin-conjugating enzyme]-L-cysteine + [acceptor protein]-L-lysine = [E2 ubiquitin-conjugating enzyme]-L-cysteine + N(6)-ubiquitinyl-[acceptor protein]-L-lysine.</text>
        <dbReference type="EC" id="2.3.2.27"/>
    </reaction>
</comment>
<dbReference type="GO" id="GO:0061630">
    <property type="term" value="F:ubiquitin protein ligase activity"/>
    <property type="evidence" value="ECO:0007669"/>
    <property type="project" value="UniProtKB-EC"/>
</dbReference>
<evidence type="ECO:0000256" key="1">
    <source>
        <dbReference type="ARBA" id="ARBA00000900"/>
    </source>
</evidence>
<dbReference type="GO" id="GO:0070936">
    <property type="term" value="P:protein K48-linked ubiquitination"/>
    <property type="evidence" value="ECO:0007669"/>
    <property type="project" value="TreeGrafter"/>
</dbReference>
<organism evidence="19">
    <name type="scientific">Strongyloides ratti</name>
    <name type="common">Parasitic roundworm</name>
    <dbReference type="NCBI Taxonomy" id="34506"/>
    <lineage>
        <taxon>Eukaryota</taxon>
        <taxon>Metazoa</taxon>
        <taxon>Ecdysozoa</taxon>
        <taxon>Nematoda</taxon>
        <taxon>Chromadorea</taxon>
        <taxon>Rhabditida</taxon>
        <taxon>Tylenchina</taxon>
        <taxon>Panagrolaimomorpha</taxon>
        <taxon>Strongyloidoidea</taxon>
        <taxon>Strongyloididae</taxon>
        <taxon>Strongyloides</taxon>
    </lineage>
</organism>
<comment type="subcellular location">
    <subcellularLocation>
        <location evidence="3">Endosome</location>
    </subcellularLocation>
    <subcellularLocation>
        <location evidence="4">Lysosome</location>
    </subcellularLocation>
    <subcellularLocation>
        <location evidence="2">Membrane</location>
        <topology evidence="2">Peripheral membrane protein</topology>
    </subcellularLocation>
</comment>
<feature type="region of interest" description="Disordered" evidence="17">
    <location>
        <begin position="1"/>
        <end position="50"/>
    </location>
</feature>
<evidence type="ECO:0000256" key="15">
    <source>
        <dbReference type="ARBA" id="ARBA00023288"/>
    </source>
</evidence>
<keyword evidence="7" id="KW-0808">Transferase</keyword>
<name>A0A090L747_STRRB</name>
<dbReference type="CTD" id="36377921"/>
<dbReference type="InterPro" id="IPR013083">
    <property type="entry name" value="Znf_RING/FYVE/PHD"/>
</dbReference>
<evidence type="ECO:0000256" key="2">
    <source>
        <dbReference type="ARBA" id="ARBA00004170"/>
    </source>
</evidence>
<evidence type="ECO:0000256" key="17">
    <source>
        <dbReference type="SAM" id="MobiDB-lite"/>
    </source>
</evidence>
<keyword evidence="20" id="KW-1185">Reference proteome</keyword>
<dbReference type="GO" id="GO:0005768">
    <property type="term" value="C:endosome"/>
    <property type="evidence" value="ECO:0007669"/>
    <property type="project" value="UniProtKB-SubCell"/>
</dbReference>
<evidence type="ECO:0000256" key="9">
    <source>
        <dbReference type="ARBA" id="ARBA00022753"/>
    </source>
</evidence>
<comment type="pathway">
    <text evidence="5">Protein modification; protein ubiquitination.</text>
</comment>